<keyword evidence="1" id="KW-1133">Transmembrane helix</keyword>
<dbReference type="OrthoDB" id="636847at2"/>
<name>A0A6N8JHN0_9BACT</name>
<feature type="transmembrane region" description="Helical" evidence="1">
    <location>
        <begin position="42"/>
        <end position="62"/>
    </location>
</feature>
<comment type="caution">
    <text evidence="2">The sequence shown here is derived from an EMBL/GenBank/DDBJ whole genome shotgun (WGS) entry which is preliminary data.</text>
</comment>
<feature type="transmembrane region" description="Helical" evidence="1">
    <location>
        <begin position="489"/>
        <end position="507"/>
    </location>
</feature>
<feature type="transmembrane region" description="Helical" evidence="1">
    <location>
        <begin position="187"/>
        <end position="206"/>
    </location>
</feature>
<accession>A0A6N8JHN0</accession>
<keyword evidence="1" id="KW-0472">Membrane</keyword>
<dbReference type="AlphaFoldDB" id="A0A6N8JHN0"/>
<evidence type="ECO:0000313" key="2">
    <source>
        <dbReference type="EMBL" id="MVT44720.1"/>
    </source>
</evidence>
<sequence>MDTKMIQGGSTLKHPTNSPSTDFKIQQLSFADFILQGKRNRMFLLIALAATIAQFIVFKFLYPYPDFFSDSYSYLFAAKANVDINIWPIGYSKFLRLLHFITNSDIVLVSFQYFLIELSGLYFFFTILYFFKPVKTNENILFAFLFLNPLFLYISNYISSDPLFIALSVFWFTQLIWILNRPQIHQIFIQAILLLACFTIQSNAYYYPVITVIVFSLSKFPLGRKVAGALLGLLFIIPFVIHTRNEAYKMTGAKQFSLSIGWMLASNALYMYEYADTAKTLSPEATKLDGMSKRFYSMMNRVDSEFHSGLPAYEGNFFISHPFSPLQEYMEINYKKTDEYSMVQAWGKCSIIFSEYGIYLIKHNPVAYFREFMVPNVKNFFLPPLEKMKVYNQGENNIEPIAKSWFRYKTTKVTSISYKAQGTILYIFTPLFMLISVYLAGMAIVYWIKDKHKFASPAYKWTFFSMSIFLFLNFCYCLFVSGIVYRFQIFPLIISLAFSLLLTEINYKKVPSSTIA</sequence>
<keyword evidence="3" id="KW-1185">Reference proteome</keyword>
<reference evidence="2 3" key="1">
    <citation type="submission" date="2019-12" db="EMBL/GenBank/DDBJ databases">
        <title>The draft genomic sequence of strain Chitinophaga oryziterrae JCM 16595.</title>
        <authorList>
            <person name="Zhang X."/>
        </authorList>
    </citation>
    <scope>NUCLEOTIDE SEQUENCE [LARGE SCALE GENOMIC DNA]</scope>
    <source>
        <strain evidence="2 3">JCM 16595</strain>
    </source>
</reference>
<feature type="transmembrane region" description="Helical" evidence="1">
    <location>
        <begin position="424"/>
        <end position="449"/>
    </location>
</feature>
<feature type="transmembrane region" description="Helical" evidence="1">
    <location>
        <begin position="106"/>
        <end position="131"/>
    </location>
</feature>
<feature type="transmembrane region" description="Helical" evidence="1">
    <location>
        <begin position="140"/>
        <end position="158"/>
    </location>
</feature>
<feature type="transmembrane region" description="Helical" evidence="1">
    <location>
        <begin position="164"/>
        <end position="180"/>
    </location>
</feature>
<keyword evidence="1" id="KW-0812">Transmembrane</keyword>
<evidence type="ECO:0000313" key="3">
    <source>
        <dbReference type="Proteomes" id="UP000468388"/>
    </source>
</evidence>
<protein>
    <recommendedName>
        <fullName evidence="4">Glycosyltransferase RgtA/B/C/D-like domain-containing protein</fullName>
    </recommendedName>
</protein>
<feature type="transmembrane region" description="Helical" evidence="1">
    <location>
        <begin position="461"/>
        <end position="483"/>
    </location>
</feature>
<dbReference type="RefSeq" id="WP_157303507.1">
    <property type="nucleotide sequence ID" value="NZ_BAAAZB010000018.1"/>
</dbReference>
<evidence type="ECO:0008006" key="4">
    <source>
        <dbReference type="Google" id="ProtNLM"/>
    </source>
</evidence>
<evidence type="ECO:0000256" key="1">
    <source>
        <dbReference type="SAM" id="Phobius"/>
    </source>
</evidence>
<dbReference type="EMBL" id="WRXO01000012">
    <property type="protein sequence ID" value="MVT44720.1"/>
    <property type="molecule type" value="Genomic_DNA"/>
</dbReference>
<feature type="transmembrane region" description="Helical" evidence="1">
    <location>
        <begin position="226"/>
        <end position="243"/>
    </location>
</feature>
<proteinExistence type="predicted"/>
<organism evidence="2 3">
    <name type="scientific">Chitinophaga oryziterrae</name>
    <dbReference type="NCBI Taxonomy" id="1031224"/>
    <lineage>
        <taxon>Bacteria</taxon>
        <taxon>Pseudomonadati</taxon>
        <taxon>Bacteroidota</taxon>
        <taxon>Chitinophagia</taxon>
        <taxon>Chitinophagales</taxon>
        <taxon>Chitinophagaceae</taxon>
        <taxon>Chitinophaga</taxon>
    </lineage>
</organism>
<dbReference type="Proteomes" id="UP000468388">
    <property type="component" value="Unassembled WGS sequence"/>
</dbReference>
<gene>
    <name evidence="2" type="ORF">GO495_29270</name>
</gene>